<evidence type="ECO:0000313" key="2">
    <source>
        <dbReference type="EMBL" id="KVH96553.1"/>
    </source>
</evidence>
<protein>
    <submittedName>
        <fullName evidence="1">Uncharacterized protein</fullName>
    </submittedName>
</protein>
<keyword evidence="3" id="KW-1185">Reference proteome</keyword>
<accession>A0A103XTC9</accession>
<dbReference type="Proteomes" id="UP000243975">
    <property type="component" value="Unassembled WGS sequence"/>
</dbReference>
<proteinExistence type="predicted"/>
<dbReference type="Gramene" id="KVH96553">
    <property type="protein sequence ID" value="KVH96553"/>
    <property type="gene ID" value="Ccrd_001364"/>
</dbReference>
<name>A0A103XTC9_CYNCS</name>
<dbReference type="EMBL" id="LEKV01004271">
    <property type="protein sequence ID" value="KVH96553.1"/>
    <property type="molecule type" value="Genomic_DNA"/>
</dbReference>
<feature type="non-terminal residue" evidence="1">
    <location>
        <position position="59"/>
    </location>
</feature>
<comment type="caution">
    <text evidence="1">The sequence shown here is derived from an EMBL/GenBank/DDBJ whole genome shotgun (WGS) entry which is preliminary data.</text>
</comment>
<organism evidence="1 3">
    <name type="scientific">Cynara cardunculus var. scolymus</name>
    <name type="common">Globe artichoke</name>
    <name type="synonym">Cynara scolymus</name>
    <dbReference type="NCBI Taxonomy" id="59895"/>
    <lineage>
        <taxon>Eukaryota</taxon>
        <taxon>Viridiplantae</taxon>
        <taxon>Streptophyta</taxon>
        <taxon>Embryophyta</taxon>
        <taxon>Tracheophyta</taxon>
        <taxon>Spermatophyta</taxon>
        <taxon>Magnoliopsida</taxon>
        <taxon>eudicotyledons</taxon>
        <taxon>Gunneridae</taxon>
        <taxon>Pentapetalae</taxon>
        <taxon>asterids</taxon>
        <taxon>campanulids</taxon>
        <taxon>Asterales</taxon>
        <taxon>Asteraceae</taxon>
        <taxon>Carduoideae</taxon>
        <taxon>Cardueae</taxon>
        <taxon>Carduinae</taxon>
        <taxon>Cynara</taxon>
    </lineage>
</organism>
<dbReference type="EMBL" id="LEKV01004272">
    <property type="protein sequence ID" value="KVH96543.1"/>
    <property type="molecule type" value="Genomic_DNA"/>
</dbReference>
<evidence type="ECO:0000313" key="1">
    <source>
        <dbReference type="EMBL" id="KVH96543.1"/>
    </source>
</evidence>
<dbReference type="AlphaFoldDB" id="A0A103XTC9"/>
<gene>
    <name evidence="2" type="ORF">Ccrd_001364</name>
    <name evidence="1" type="ORF">Ccrd_001372</name>
</gene>
<evidence type="ECO:0000313" key="3">
    <source>
        <dbReference type="Proteomes" id="UP000243975"/>
    </source>
</evidence>
<reference evidence="1 3" key="1">
    <citation type="journal article" date="2016" name="Sci. Rep.">
        <title>The genome sequence of the outbreeding globe artichoke constructed de novo incorporating a phase-aware low-pass sequencing strategy of F1 progeny.</title>
        <authorList>
            <person name="Scaglione D."/>
            <person name="Reyes-Chin-Wo S."/>
            <person name="Acquadro A."/>
            <person name="Froenicke L."/>
            <person name="Portis E."/>
            <person name="Beitel C."/>
            <person name="Tirone M."/>
            <person name="Mauro R."/>
            <person name="Lo Monaco A."/>
            <person name="Mauromicale G."/>
            <person name="Faccioli P."/>
            <person name="Cattivelli L."/>
            <person name="Rieseberg L."/>
            <person name="Michelmore R."/>
            <person name="Lanteri S."/>
        </authorList>
    </citation>
    <scope>NUCLEOTIDE SEQUENCE [LARGE SCALE GENOMIC DNA]</scope>
    <source>
        <strain evidence="1">2C</strain>
    </source>
</reference>
<dbReference type="Gramene" id="KVH96543">
    <property type="protein sequence ID" value="KVH96543"/>
    <property type="gene ID" value="Ccrd_001372"/>
</dbReference>
<sequence length="59" mass="6214">MLTTCLGGNGVSCIQNKTCLGLYPGVGTREALFNMNSGRLDASFDGIKPILVPISPQMI</sequence>